<feature type="region of interest" description="Disordered" evidence="8">
    <location>
        <begin position="214"/>
        <end position="233"/>
    </location>
</feature>
<dbReference type="GO" id="GO:0046872">
    <property type="term" value="F:metal ion binding"/>
    <property type="evidence" value="ECO:0007669"/>
    <property type="project" value="UniProtKB-UniRule"/>
</dbReference>
<dbReference type="GO" id="GO:0005524">
    <property type="term" value="F:ATP binding"/>
    <property type="evidence" value="ECO:0007669"/>
    <property type="project" value="UniProtKB-UniRule"/>
</dbReference>
<dbReference type="Pfam" id="PF00004">
    <property type="entry name" value="AAA"/>
    <property type="match status" value="1"/>
</dbReference>
<sequence length="681" mass="70641">MATIVWRASALLCAVGGASASVAHRFGPLIDAARVAASASANELRSKASQTSPFSDGSWCSKAALATLSAELTALSAEPAGWWAGAPRALTASVCEDERCLVSLFAIPDGGRVPLRKFPTGTVILHRALTGAFELSRWQLPSESGPNQRPPVRVMSRQCGAEASEPLATFGGLAQDLHAARGGACAVLEVALLSPVVPTTGRAAIDWPRAVAPVGGADGTGDGGGGGEGGSAAAEGEELFEARSAEQLLSTVFRALDAPDVMGARGAGAPAAVGARGARESPIDALARAIGGLAPELAAIDRRLLAPRQQPEELLDALGVTVPKGLLLHGPPGCGKTLLAREIAAALGAATVQVVSGPEMMSRFVGESERWVRELFEPAERDAQAEADSTLAATAAGGARRAAAASRLHVIVLDELDAFSRERGSLVGDPGIRDSIVNTLLAKMDGVRSVRNLLVIGTTNRIELIDRALLRAGRFEVHVAVRPPDAAGRRDVLRIHLRRMGAEGLLAADALCDDALADLAARADGFTGADLAGVVRAAASRALERAARADGARPVVQRADLERACAEVGAQTLAMRERRALAAALCPTHAWSVERVGEWLHAAGVGARARGAFVDELIDGRALCELHRLDGGVQERVLAEQLRVETLGERLRLRHALRELMGAPAPLDDAQAEPGGGGDWP</sequence>
<dbReference type="Gene3D" id="3.40.50.300">
    <property type="entry name" value="P-loop containing nucleotide triphosphate hydrolases"/>
    <property type="match status" value="1"/>
</dbReference>
<comment type="cofactor">
    <cofactor evidence="7">
        <name>Mg(2+)</name>
        <dbReference type="ChEBI" id="CHEBI:18420"/>
    </cofactor>
    <text evidence="7">Binds 1 Mg(2+) ion per subunit.</text>
</comment>
<dbReference type="FunFam" id="3.40.50.300:FF:000154">
    <property type="entry name" value="Vesicle-fusing ATPase 1"/>
    <property type="match status" value="1"/>
</dbReference>
<dbReference type="PANTHER" id="PTHR23078">
    <property type="entry name" value="VESICULAR-FUSION PROTEIN NSF"/>
    <property type="match status" value="1"/>
</dbReference>
<accession>A0A8J5X6L6</accession>
<keyword evidence="5 7" id="KW-0653">Protein transport</keyword>
<dbReference type="GO" id="GO:0016887">
    <property type="term" value="F:ATP hydrolysis activity"/>
    <property type="evidence" value="ECO:0007669"/>
    <property type="project" value="InterPro"/>
</dbReference>
<comment type="function">
    <text evidence="7">Required for vesicle-mediated transport. Catalyzes the fusion of transport vesicles within the Golgi cisternae. Is also required for transport from the endoplasmic reticulum to the Golgi stack. Seems to function as a fusion protein required for the delivery of cargo proteins to all compartments of the Golgi stack independent of vesicle origin.</text>
</comment>
<feature type="chain" id="PRO_5035146466" description="Vesicle-fusing ATPase" evidence="9">
    <location>
        <begin position="21"/>
        <end position="681"/>
    </location>
</feature>
<feature type="compositionally biased region" description="Gly residues" evidence="8">
    <location>
        <begin position="216"/>
        <end position="230"/>
    </location>
</feature>
<dbReference type="SUPFAM" id="SSF52540">
    <property type="entry name" value="P-loop containing nucleoside triphosphate hydrolases"/>
    <property type="match status" value="1"/>
</dbReference>
<evidence type="ECO:0000256" key="9">
    <source>
        <dbReference type="SAM" id="SignalP"/>
    </source>
</evidence>
<evidence type="ECO:0000256" key="6">
    <source>
        <dbReference type="RuleBase" id="RU003651"/>
    </source>
</evidence>
<dbReference type="Proteomes" id="UP000751190">
    <property type="component" value="Unassembled WGS sequence"/>
</dbReference>
<dbReference type="InterPro" id="IPR039812">
    <property type="entry name" value="Vesicle-fus_ATPase"/>
</dbReference>
<dbReference type="GO" id="GO:0006891">
    <property type="term" value="P:intra-Golgi vesicle-mediated transport"/>
    <property type="evidence" value="ECO:0007669"/>
    <property type="project" value="TreeGrafter"/>
</dbReference>
<feature type="domain" description="SAM" evidence="10">
    <location>
        <begin position="591"/>
        <end position="663"/>
    </location>
</feature>
<dbReference type="Gene3D" id="1.10.8.60">
    <property type="match status" value="1"/>
</dbReference>
<evidence type="ECO:0000259" key="10">
    <source>
        <dbReference type="PROSITE" id="PS50105"/>
    </source>
</evidence>
<comment type="subcellular location">
    <subcellularLocation>
        <location evidence="7">Cytoplasm</location>
    </subcellularLocation>
</comment>
<feature type="signal peptide" evidence="9">
    <location>
        <begin position="1"/>
        <end position="20"/>
    </location>
</feature>
<dbReference type="GO" id="GO:0035494">
    <property type="term" value="P:SNARE complex disassembly"/>
    <property type="evidence" value="ECO:0007669"/>
    <property type="project" value="InterPro"/>
</dbReference>
<evidence type="ECO:0000256" key="5">
    <source>
        <dbReference type="ARBA" id="ARBA00022927"/>
    </source>
</evidence>
<evidence type="ECO:0000256" key="4">
    <source>
        <dbReference type="ARBA" id="ARBA00022840"/>
    </source>
</evidence>
<dbReference type="InterPro" id="IPR003960">
    <property type="entry name" value="ATPase_AAA_CS"/>
</dbReference>
<dbReference type="InterPro" id="IPR027417">
    <property type="entry name" value="P-loop_NTPase"/>
</dbReference>
<evidence type="ECO:0000256" key="8">
    <source>
        <dbReference type="SAM" id="MobiDB-lite"/>
    </source>
</evidence>
<dbReference type="InterPro" id="IPR013761">
    <property type="entry name" value="SAM/pointed_sf"/>
</dbReference>
<evidence type="ECO:0000313" key="12">
    <source>
        <dbReference type="Proteomes" id="UP000751190"/>
    </source>
</evidence>
<evidence type="ECO:0000256" key="7">
    <source>
        <dbReference type="RuleBase" id="RU367045"/>
    </source>
</evidence>
<dbReference type="PROSITE" id="PS00674">
    <property type="entry name" value="AAA"/>
    <property type="match status" value="1"/>
</dbReference>
<dbReference type="GO" id="GO:0005795">
    <property type="term" value="C:Golgi stack"/>
    <property type="evidence" value="ECO:0007669"/>
    <property type="project" value="TreeGrafter"/>
</dbReference>
<dbReference type="SUPFAM" id="SSF47769">
    <property type="entry name" value="SAM/Pointed domain"/>
    <property type="match status" value="1"/>
</dbReference>
<comment type="similarity">
    <text evidence="1 6">Belongs to the AAA ATPase family.</text>
</comment>
<dbReference type="InterPro" id="IPR041569">
    <property type="entry name" value="AAA_lid_3"/>
</dbReference>
<dbReference type="EC" id="3.6.4.6" evidence="7"/>
<keyword evidence="7" id="KW-0460">Magnesium</keyword>
<reference evidence="11" key="1">
    <citation type="submission" date="2021-05" db="EMBL/GenBank/DDBJ databases">
        <title>The genome of the haptophyte Pavlova lutheri (Diacronema luteri, Pavlovales) - a model for lipid biosynthesis in eukaryotic algae.</title>
        <authorList>
            <person name="Hulatt C.J."/>
            <person name="Posewitz M.C."/>
        </authorList>
    </citation>
    <scope>NUCLEOTIDE SEQUENCE</scope>
    <source>
        <strain evidence="11">NIVA-4/92</strain>
    </source>
</reference>
<dbReference type="OrthoDB" id="9982946at2759"/>
<dbReference type="InterPro" id="IPR003593">
    <property type="entry name" value="AAA+_ATPase"/>
</dbReference>
<evidence type="ECO:0000313" key="11">
    <source>
        <dbReference type="EMBL" id="KAG8457243.1"/>
    </source>
</evidence>
<gene>
    <name evidence="11" type="ORF">KFE25_009822</name>
</gene>
<keyword evidence="2 7" id="KW-0813">Transport</keyword>
<keyword evidence="9" id="KW-0732">Signal</keyword>
<dbReference type="EMBL" id="JAGTXO010000077">
    <property type="protein sequence ID" value="KAG8457243.1"/>
    <property type="molecule type" value="Genomic_DNA"/>
</dbReference>
<keyword evidence="12" id="KW-1185">Reference proteome</keyword>
<protein>
    <recommendedName>
        <fullName evidence="7">Vesicle-fusing ATPase</fullName>
        <ecNumber evidence="7">3.6.4.6</ecNumber>
    </recommendedName>
</protein>
<dbReference type="SMART" id="SM00382">
    <property type="entry name" value="AAA"/>
    <property type="match status" value="1"/>
</dbReference>
<keyword evidence="7" id="KW-0479">Metal-binding</keyword>
<dbReference type="PROSITE" id="PS50105">
    <property type="entry name" value="SAM_DOMAIN"/>
    <property type="match status" value="1"/>
</dbReference>
<dbReference type="Gene3D" id="1.10.150.50">
    <property type="entry name" value="Transcription Factor, Ets-1"/>
    <property type="match status" value="1"/>
</dbReference>
<dbReference type="AlphaFoldDB" id="A0A8J5X6L6"/>
<dbReference type="InterPro" id="IPR001660">
    <property type="entry name" value="SAM"/>
</dbReference>
<comment type="catalytic activity">
    <reaction evidence="7">
        <text>ATP + H2O = ADP + phosphate + H(+)</text>
        <dbReference type="Rhea" id="RHEA:13065"/>
        <dbReference type="ChEBI" id="CHEBI:15377"/>
        <dbReference type="ChEBI" id="CHEBI:15378"/>
        <dbReference type="ChEBI" id="CHEBI:30616"/>
        <dbReference type="ChEBI" id="CHEBI:43474"/>
        <dbReference type="ChEBI" id="CHEBI:456216"/>
        <dbReference type="EC" id="3.6.4.6"/>
    </reaction>
</comment>
<evidence type="ECO:0000256" key="3">
    <source>
        <dbReference type="ARBA" id="ARBA00022741"/>
    </source>
</evidence>
<organism evidence="11 12">
    <name type="scientific">Diacronema lutheri</name>
    <name type="common">Unicellular marine alga</name>
    <name type="synonym">Monochrysis lutheri</name>
    <dbReference type="NCBI Taxonomy" id="2081491"/>
    <lineage>
        <taxon>Eukaryota</taxon>
        <taxon>Haptista</taxon>
        <taxon>Haptophyta</taxon>
        <taxon>Pavlovophyceae</taxon>
        <taxon>Pavlovales</taxon>
        <taxon>Pavlovaceae</taxon>
        <taxon>Diacronema</taxon>
    </lineage>
</organism>
<keyword evidence="7" id="KW-0963">Cytoplasm</keyword>
<comment type="caution">
    <text evidence="11">The sequence shown here is derived from an EMBL/GenBank/DDBJ whole genome shotgun (WGS) entry which is preliminary data.</text>
</comment>
<dbReference type="Pfam" id="PF17862">
    <property type="entry name" value="AAA_lid_3"/>
    <property type="match status" value="1"/>
</dbReference>
<evidence type="ECO:0000256" key="2">
    <source>
        <dbReference type="ARBA" id="ARBA00022448"/>
    </source>
</evidence>
<keyword evidence="3 6" id="KW-0547">Nucleotide-binding</keyword>
<keyword evidence="7" id="KW-0931">ER-Golgi transport</keyword>
<proteinExistence type="inferred from homology"/>
<evidence type="ECO:0000256" key="1">
    <source>
        <dbReference type="ARBA" id="ARBA00006914"/>
    </source>
</evidence>
<keyword evidence="7" id="KW-0378">Hydrolase</keyword>
<dbReference type="PANTHER" id="PTHR23078:SF3">
    <property type="entry name" value="VESICLE-FUSING ATPASE"/>
    <property type="match status" value="1"/>
</dbReference>
<dbReference type="GO" id="GO:0043001">
    <property type="term" value="P:Golgi to plasma membrane protein transport"/>
    <property type="evidence" value="ECO:0007669"/>
    <property type="project" value="TreeGrafter"/>
</dbReference>
<dbReference type="InterPro" id="IPR003959">
    <property type="entry name" value="ATPase_AAA_core"/>
</dbReference>
<keyword evidence="4 6" id="KW-0067">ATP-binding</keyword>
<name>A0A8J5X6L6_DIALT</name>